<name>A0A0K9NMC1_ZOSMR</name>
<keyword evidence="1" id="KW-0472">Membrane</keyword>
<accession>A0A0K9NMC1</accession>
<dbReference type="Gene3D" id="3.40.50.300">
    <property type="entry name" value="P-loop containing nucleotide triphosphate hydrolases"/>
    <property type="match status" value="1"/>
</dbReference>
<comment type="caution">
    <text evidence="2">The sequence shown here is derived from an EMBL/GenBank/DDBJ whole genome shotgun (WGS) entry which is preliminary data.</text>
</comment>
<dbReference type="InterPro" id="IPR052796">
    <property type="entry name" value="Nod_factor_sulfotransferase"/>
</dbReference>
<dbReference type="EMBL" id="LFYR01002027">
    <property type="protein sequence ID" value="KMZ57753.1"/>
    <property type="molecule type" value="Genomic_DNA"/>
</dbReference>
<dbReference type="PANTHER" id="PTHR32175">
    <property type="entry name" value="PROTEIN, PUTATIVE, EXPRESSED-RELATED"/>
    <property type="match status" value="1"/>
</dbReference>
<reference evidence="3" key="1">
    <citation type="journal article" date="2016" name="Nature">
        <title>The genome of the seagrass Zostera marina reveals angiosperm adaptation to the sea.</title>
        <authorList>
            <person name="Olsen J.L."/>
            <person name="Rouze P."/>
            <person name="Verhelst B."/>
            <person name="Lin Y.-C."/>
            <person name="Bayer T."/>
            <person name="Collen J."/>
            <person name="Dattolo E."/>
            <person name="De Paoli E."/>
            <person name="Dittami S."/>
            <person name="Maumus F."/>
            <person name="Michel G."/>
            <person name="Kersting A."/>
            <person name="Lauritano C."/>
            <person name="Lohaus R."/>
            <person name="Toepel M."/>
            <person name="Tonon T."/>
            <person name="Vanneste K."/>
            <person name="Amirebrahimi M."/>
            <person name="Brakel J."/>
            <person name="Bostroem C."/>
            <person name="Chovatia M."/>
            <person name="Grimwood J."/>
            <person name="Jenkins J.W."/>
            <person name="Jueterbock A."/>
            <person name="Mraz A."/>
            <person name="Stam W.T."/>
            <person name="Tice H."/>
            <person name="Bornberg-Bauer E."/>
            <person name="Green P.J."/>
            <person name="Pearson G.A."/>
            <person name="Procaccini G."/>
            <person name="Duarte C.M."/>
            <person name="Schmutz J."/>
            <person name="Reusch T.B.H."/>
            <person name="Van de Peer Y."/>
        </authorList>
    </citation>
    <scope>NUCLEOTIDE SEQUENCE [LARGE SCALE GENOMIC DNA]</scope>
    <source>
        <strain evidence="3">cv. Finnish</strain>
    </source>
</reference>
<keyword evidence="2" id="KW-0378">Hydrolase</keyword>
<dbReference type="PANTHER" id="PTHR32175:SF0">
    <property type="entry name" value="SULFOTRANSFERASE"/>
    <property type="match status" value="1"/>
</dbReference>
<keyword evidence="3" id="KW-1185">Reference proteome</keyword>
<keyword evidence="1" id="KW-1133">Transmembrane helix</keyword>
<protein>
    <submittedName>
        <fullName evidence="2">p-loop containing nucleoside triphosphate hydrolases superfamilyprotein</fullName>
    </submittedName>
</protein>
<dbReference type="InterPro" id="IPR027417">
    <property type="entry name" value="P-loop_NTPase"/>
</dbReference>
<keyword evidence="1" id="KW-0812">Transmembrane</keyword>
<dbReference type="STRING" id="29655.A0A0K9NMC1"/>
<sequence>MASSSKMASDPYNLNKDMVNTKSSKKSFHALRVIVLCFSMICSFYICSVCLQQTSQHFPHTVVVRSRISEIPTPPPISTETEVDIVHFPRPKNYSREECVSTEVRFFAILSMQRSGSGWFETLLNSHMNVSSNGEIFSQKERRSDVSSITATLNQVYNLDWFSSAAKNECTAAVGFKWMLNQGLLDHNKEIARYFIKRGVHVIFLFRRNLLRRHISILANSHDRNLKLLNGTHKSHVHSREEARILASYKPWIDPVSLIPELETTGRSAMKALKRFNHTNHITLFYEDVVKNTTKLQDVLEFLKVPVKKLKTRQVKIHIKELSKQVKNWEDVYSTLKGSKYETFLDSY</sequence>
<dbReference type="SUPFAM" id="SSF52540">
    <property type="entry name" value="P-loop containing nucleoside triphosphate hydrolases"/>
    <property type="match status" value="1"/>
</dbReference>
<dbReference type="AlphaFoldDB" id="A0A0K9NMC1"/>
<proteinExistence type="predicted"/>
<gene>
    <name evidence="2" type="ORF">ZOSMA_82G00690</name>
</gene>
<dbReference type="GO" id="GO:0016787">
    <property type="term" value="F:hydrolase activity"/>
    <property type="evidence" value="ECO:0007669"/>
    <property type="project" value="UniProtKB-KW"/>
</dbReference>
<dbReference type="Proteomes" id="UP000036987">
    <property type="component" value="Unassembled WGS sequence"/>
</dbReference>
<evidence type="ECO:0000313" key="2">
    <source>
        <dbReference type="EMBL" id="KMZ57753.1"/>
    </source>
</evidence>
<dbReference type="OMA" id="RNECACT"/>
<dbReference type="OrthoDB" id="2015035at2759"/>
<organism evidence="2 3">
    <name type="scientific">Zostera marina</name>
    <name type="common">Eelgrass</name>
    <dbReference type="NCBI Taxonomy" id="29655"/>
    <lineage>
        <taxon>Eukaryota</taxon>
        <taxon>Viridiplantae</taxon>
        <taxon>Streptophyta</taxon>
        <taxon>Embryophyta</taxon>
        <taxon>Tracheophyta</taxon>
        <taxon>Spermatophyta</taxon>
        <taxon>Magnoliopsida</taxon>
        <taxon>Liliopsida</taxon>
        <taxon>Zosteraceae</taxon>
        <taxon>Zostera</taxon>
    </lineage>
</organism>
<evidence type="ECO:0000313" key="3">
    <source>
        <dbReference type="Proteomes" id="UP000036987"/>
    </source>
</evidence>
<feature type="transmembrane region" description="Helical" evidence="1">
    <location>
        <begin position="28"/>
        <end position="46"/>
    </location>
</feature>
<evidence type="ECO:0000256" key="1">
    <source>
        <dbReference type="SAM" id="Phobius"/>
    </source>
</evidence>